<gene>
    <name evidence="1" type="ORF">G7Y85_00150</name>
</gene>
<dbReference type="SUPFAM" id="SSF52540">
    <property type="entry name" value="P-loop containing nucleoside triphosphate hydrolases"/>
    <property type="match status" value="1"/>
</dbReference>
<dbReference type="AlphaFoldDB" id="A0A6M2BKW1"/>
<keyword evidence="2" id="KW-1185">Reference proteome</keyword>
<dbReference type="Pfam" id="PF13671">
    <property type="entry name" value="AAA_33"/>
    <property type="match status" value="1"/>
</dbReference>
<dbReference type="Proteomes" id="UP000472676">
    <property type="component" value="Unassembled WGS sequence"/>
</dbReference>
<proteinExistence type="predicted"/>
<dbReference type="EMBL" id="JAAMOW010000001">
    <property type="protein sequence ID" value="NGY03164.1"/>
    <property type="molecule type" value="Genomic_DNA"/>
</dbReference>
<name>A0A6M2BKW1_9GAMM</name>
<dbReference type="Gene3D" id="3.40.50.300">
    <property type="entry name" value="P-loop containing nucleotide triphosphate hydrolases"/>
    <property type="match status" value="1"/>
</dbReference>
<sequence>MPTLHFFCGKAGAGKTTVAAKLSKDHSAVLLSEDIWMLRLYGDQMKTFDDYIHYSQKLKGVIGPHVAQLLRAGCNVVMDFQANTRTGRSFFRSIFEQADASHVLHYLATPDQVCLERVAKRNVERPDGSHHLTEEDFVRISSYFQAPEEAEGFNVLVHESGV</sequence>
<reference evidence="1 2" key="1">
    <citation type="journal article" date="2014" name="Int. J. Syst. Evol. Microbiol.">
        <title>Solimonas terrae sp. nov., isolated from soil.</title>
        <authorList>
            <person name="Kim S.J."/>
            <person name="Moon J.Y."/>
            <person name="Weon H.Y."/>
            <person name="Ahn J.H."/>
            <person name="Chen W.M."/>
            <person name="Kwon S.W."/>
        </authorList>
    </citation>
    <scope>NUCLEOTIDE SEQUENCE [LARGE SCALE GENOMIC DNA]</scope>
    <source>
        <strain evidence="1 2">KIS83-12</strain>
    </source>
</reference>
<accession>A0A6M2BKW1</accession>
<evidence type="ECO:0000313" key="1">
    <source>
        <dbReference type="EMBL" id="NGY03164.1"/>
    </source>
</evidence>
<comment type="caution">
    <text evidence="1">The sequence shown here is derived from an EMBL/GenBank/DDBJ whole genome shotgun (WGS) entry which is preliminary data.</text>
</comment>
<protein>
    <submittedName>
        <fullName evidence="1">ATP-binding protein</fullName>
    </submittedName>
</protein>
<dbReference type="GO" id="GO:0005524">
    <property type="term" value="F:ATP binding"/>
    <property type="evidence" value="ECO:0007669"/>
    <property type="project" value="UniProtKB-KW"/>
</dbReference>
<keyword evidence="1" id="KW-0547">Nucleotide-binding</keyword>
<dbReference type="InterPro" id="IPR027417">
    <property type="entry name" value="P-loop_NTPase"/>
</dbReference>
<dbReference type="RefSeq" id="WP_166250594.1">
    <property type="nucleotide sequence ID" value="NZ_JAAMOW010000001.1"/>
</dbReference>
<evidence type="ECO:0000313" key="2">
    <source>
        <dbReference type="Proteomes" id="UP000472676"/>
    </source>
</evidence>
<organism evidence="1 2">
    <name type="scientific">Solimonas terrae</name>
    <dbReference type="NCBI Taxonomy" id="1396819"/>
    <lineage>
        <taxon>Bacteria</taxon>
        <taxon>Pseudomonadati</taxon>
        <taxon>Pseudomonadota</taxon>
        <taxon>Gammaproteobacteria</taxon>
        <taxon>Nevskiales</taxon>
        <taxon>Nevskiaceae</taxon>
        <taxon>Solimonas</taxon>
    </lineage>
</organism>
<keyword evidence="1" id="KW-0067">ATP-binding</keyword>